<dbReference type="InterPro" id="IPR050179">
    <property type="entry name" value="Trans_hexapeptide_repeat"/>
</dbReference>
<accession>A0ABV5GFE1</accession>
<evidence type="ECO:0000259" key="2">
    <source>
        <dbReference type="Pfam" id="PF17836"/>
    </source>
</evidence>
<dbReference type="PANTHER" id="PTHR43300:SF7">
    <property type="entry name" value="UDP-N-ACETYLBACILLOSAMINE N-ACETYLTRANSFERASE"/>
    <property type="match status" value="1"/>
</dbReference>
<dbReference type="RefSeq" id="WP_290284109.1">
    <property type="nucleotide sequence ID" value="NZ_JAUFQN010000019.1"/>
</dbReference>
<organism evidence="3 4">
    <name type="scientific">Flavobacterium paronense</name>
    <dbReference type="NCBI Taxonomy" id="1392775"/>
    <lineage>
        <taxon>Bacteria</taxon>
        <taxon>Pseudomonadati</taxon>
        <taxon>Bacteroidota</taxon>
        <taxon>Flavobacteriia</taxon>
        <taxon>Flavobacteriales</taxon>
        <taxon>Flavobacteriaceae</taxon>
        <taxon>Flavobacterium</taxon>
    </lineage>
</organism>
<evidence type="ECO:0000256" key="1">
    <source>
        <dbReference type="ARBA" id="ARBA00007274"/>
    </source>
</evidence>
<comment type="caution">
    <text evidence="3">The sequence shown here is derived from an EMBL/GenBank/DDBJ whole genome shotgun (WGS) entry which is preliminary data.</text>
</comment>
<dbReference type="SUPFAM" id="SSF51161">
    <property type="entry name" value="Trimeric LpxA-like enzymes"/>
    <property type="match status" value="1"/>
</dbReference>
<sequence length="218" mass="24353">MKDLYIIGAGGFTMEVLFLIDRFYKKKWNNIYIIDDNSEKIGSKIRNVDVISNVNDFIVKCKNEGDIERDALVTINNPQIRNTIVALILKENIKINFPNLLDETLIFDEEYSKLGQGNIIMDFVGITGNVTIGDFNIIGARTGIGHDSSIGNFNTFSPRVSISGNVTIGNGNTFGLNSAILQNKSIGDNNNIWSYTMLLRNIKNNCTYFGMPAKKIQI</sequence>
<dbReference type="Gene3D" id="2.160.10.10">
    <property type="entry name" value="Hexapeptide repeat proteins"/>
    <property type="match status" value="1"/>
</dbReference>
<proteinExistence type="inferred from homology"/>
<dbReference type="InterPro" id="IPR041561">
    <property type="entry name" value="PglD_N"/>
</dbReference>
<dbReference type="Pfam" id="PF17836">
    <property type="entry name" value="PglD_N"/>
    <property type="match status" value="1"/>
</dbReference>
<evidence type="ECO:0000313" key="3">
    <source>
        <dbReference type="EMBL" id="MFB9089851.1"/>
    </source>
</evidence>
<dbReference type="Pfam" id="PF00132">
    <property type="entry name" value="Hexapep"/>
    <property type="match status" value="1"/>
</dbReference>
<dbReference type="InterPro" id="IPR001451">
    <property type="entry name" value="Hexapep"/>
</dbReference>
<dbReference type="EMBL" id="JBHMFB010000016">
    <property type="protein sequence ID" value="MFB9089851.1"/>
    <property type="molecule type" value="Genomic_DNA"/>
</dbReference>
<protein>
    <submittedName>
        <fullName evidence="3">Serine acetyltransferase</fullName>
    </submittedName>
</protein>
<keyword evidence="4" id="KW-1185">Reference proteome</keyword>
<feature type="domain" description="PglD N-terminal" evidence="2">
    <location>
        <begin position="4"/>
        <end position="85"/>
    </location>
</feature>
<dbReference type="InterPro" id="IPR011004">
    <property type="entry name" value="Trimer_LpxA-like_sf"/>
</dbReference>
<dbReference type="Proteomes" id="UP001589576">
    <property type="component" value="Unassembled WGS sequence"/>
</dbReference>
<comment type="similarity">
    <text evidence="1">Belongs to the transferase hexapeptide repeat family.</text>
</comment>
<gene>
    <name evidence="3" type="ORF">ACFFUU_09585</name>
</gene>
<dbReference type="Gene3D" id="3.40.50.20">
    <property type="match status" value="1"/>
</dbReference>
<evidence type="ECO:0000313" key="4">
    <source>
        <dbReference type="Proteomes" id="UP001589576"/>
    </source>
</evidence>
<name>A0ABV5GFE1_9FLAO</name>
<dbReference type="PANTHER" id="PTHR43300">
    <property type="entry name" value="ACETYLTRANSFERASE"/>
    <property type="match status" value="1"/>
</dbReference>
<reference evidence="3 4" key="1">
    <citation type="submission" date="2024-09" db="EMBL/GenBank/DDBJ databases">
        <authorList>
            <person name="Sun Q."/>
            <person name="Mori K."/>
        </authorList>
    </citation>
    <scope>NUCLEOTIDE SEQUENCE [LARGE SCALE GENOMIC DNA]</scope>
    <source>
        <strain evidence="3 4">CECT 8460</strain>
    </source>
</reference>